<dbReference type="GO" id="GO:0005524">
    <property type="term" value="F:ATP binding"/>
    <property type="evidence" value="ECO:0007669"/>
    <property type="project" value="UniProtKB-KW"/>
</dbReference>
<comment type="catalytic activity">
    <reaction evidence="15">
        <text>pyruvate + ATP = phosphoenolpyruvate + ADP + H(+)</text>
        <dbReference type="Rhea" id="RHEA:18157"/>
        <dbReference type="ChEBI" id="CHEBI:15361"/>
        <dbReference type="ChEBI" id="CHEBI:15378"/>
        <dbReference type="ChEBI" id="CHEBI:30616"/>
        <dbReference type="ChEBI" id="CHEBI:58702"/>
        <dbReference type="ChEBI" id="CHEBI:456216"/>
        <dbReference type="EC" id="2.7.1.40"/>
    </reaction>
    <physiologicalReaction direction="right-to-left" evidence="15">
        <dbReference type="Rhea" id="RHEA:18159"/>
    </physiologicalReaction>
</comment>
<gene>
    <name evidence="21" type="ORF">g.4617</name>
</gene>
<keyword evidence="13 17" id="KW-0324">Glycolysis</keyword>
<evidence type="ECO:0000256" key="11">
    <source>
        <dbReference type="ARBA" id="ARBA00022842"/>
    </source>
</evidence>
<feature type="domain" description="Pyruvate kinase barrel" evidence="19">
    <location>
        <begin position="94"/>
        <end position="426"/>
    </location>
</feature>
<dbReference type="NCBIfam" id="NF004491">
    <property type="entry name" value="PRK05826.1"/>
    <property type="match status" value="1"/>
</dbReference>
<evidence type="ECO:0000256" key="1">
    <source>
        <dbReference type="ARBA" id="ARBA00001946"/>
    </source>
</evidence>
<dbReference type="SUPFAM" id="SSF51621">
    <property type="entry name" value="Phosphoenolpyruvate/pyruvate domain"/>
    <property type="match status" value="1"/>
</dbReference>
<comment type="subunit">
    <text evidence="5">Homotetramer.</text>
</comment>
<evidence type="ECO:0000256" key="12">
    <source>
        <dbReference type="ARBA" id="ARBA00022958"/>
    </source>
</evidence>
<feature type="compositionally biased region" description="Polar residues" evidence="18">
    <location>
        <begin position="9"/>
        <end position="18"/>
    </location>
</feature>
<dbReference type="Gene3D" id="3.20.20.60">
    <property type="entry name" value="Phosphoenolpyruvate-binding domains"/>
    <property type="match status" value="1"/>
</dbReference>
<dbReference type="Pfam" id="PF00224">
    <property type="entry name" value="PK"/>
    <property type="match status" value="1"/>
</dbReference>
<evidence type="ECO:0000259" key="20">
    <source>
        <dbReference type="Pfam" id="PF02887"/>
    </source>
</evidence>
<evidence type="ECO:0000256" key="4">
    <source>
        <dbReference type="ARBA" id="ARBA00008663"/>
    </source>
</evidence>
<reference evidence="21" key="1">
    <citation type="submission" date="2015-11" db="EMBL/GenBank/DDBJ databases">
        <title>De novo transcriptome assembly of four potential Pierce s Disease insect vectors from Arizona vineyards.</title>
        <authorList>
            <person name="Tassone E.E."/>
        </authorList>
    </citation>
    <scope>NUCLEOTIDE SEQUENCE</scope>
</reference>
<evidence type="ECO:0000256" key="2">
    <source>
        <dbReference type="ARBA" id="ARBA00001958"/>
    </source>
</evidence>
<dbReference type="InterPro" id="IPR015793">
    <property type="entry name" value="Pyrv_Knase_brl"/>
</dbReference>
<dbReference type="Gene3D" id="2.40.33.10">
    <property type="entry name" value="PK beta-barrel domain-like"/>
    <property type="match status" value="1"/>
</dbReference>
<comment type="cofactor">
    <cofactor evidence="2">
        <name>K(+)</name>
        <dbReference type="ChEBI" id="CHEBI:29103"/>
    </cofactor>
</comment>
<dbReference type="InterPro" id="IPR015806">
    <property type="entry name" value="Pyrv_Knase_insert_dom_sf"/>
</dbReference>
<dbReference type="InterPro" id="IPR011037">
    <property type="entry name" value="Pyrv_Knase-like_insert_dom_sf"/>
</dbReference>
<evidence type="ECO:0000256" key="17">
    <source>
        <dbReference type="RuleBase" id="RU000504"/>
    </source>
</evidence>
<keyword evidence="8" id="KW-0547">Nucleotide-binding</keyword>
<organism evidence="21">
    <name type="scientific">Graphocephala atropunctata</name>
    <dbReference type="NCBI Taxonomy" id="36148"/>
    <lineage>
        <taxon>Eukaryota</taxon>
        <taxon>Metazoa</taxon>
        <taxon>Ecdysozoa</taxon>
        <taxon>Arthropoda</taxon>
        <taxon>Hexapoda</taxon>
        <taxon>Insecta</taxon>
        <taxon>Pterygota</taxon>
        <taxon>Neoptera</taxon>
        <taxon>Paraneoptera</taxon>
        <taxon>Hemiptera</taxon>
        <taxon>Auchenorrhyncha</taxon>
        <taxon>Membracoidea</taxon>
        <taxon>Cicadellidae</taxon>
        <taxon>Cicadellinae</taxon>
        <taxon>Cicadellini</taxon>
        <taxon>Graphocephala</taxon>
    </lineage>
</organism>
<evidence type="ECO:0000256" key="18">
    <source>
        <dbReference type="SAM" id="MobiDB-lite"/>
    </source>
</evidence>
<feature type="region of interest" description="Disordered" evidence="18">
    <location>
        <begin position="1"/>
        <end position="22"/>
    </location>
</feature>
<dbReference type="AlphaFoldDB" id="A0A1B6MAH7"/>
<dbReference type="PANTHER" id="PTHR11817">
    <property type="entry name" value="PYRUVATE KINASE"/>
    <property type="match status" value="1"/>
</dbReference>
<evidence type="ECO:0000256" key="13">
    <source>
        <dbReference type="ARBA" id="ARBA00023152"/>
    </source>
</evidence>
<dbReference type="InterPro" id="IPR015813">
    <property type="entry name" value="Pyrv/PenolPyrv_kinase-like_dom"/>
</dbReference>
<accession>A0A1B6MAH7</accession>
<dbReference type="Pfam" id="PF02887">
    <property type="entry name" value="PK_C"/>
    <property type="match status" value="1"/>
</dbReference>
<evidence type="ECO:0000256" key="10">
    <source>
        <dbReference type="ARBA" id="ARBA00022840"/>
    </source>
</evidence>
<dbReference type="UniPathway" id="UPA00109">
    <property type="reaction ID" value="UER00188"/>
</dbReference>
<evidence type="ECO:0000259" key="19">
    <source>
        <dbReference type="Pfam" id="PF00224"/>
    </source>
</evidence>
<keyword evidence="7" id="KW-0479">Metal-binding</keyword>
<dbReference type="SUPFAM" id="SSF50800">
    <property type="entry name" value="PK beta-barrel domain-like"/>
    <property type="match status" value="1"/>
</dbReference>
<dbReference type="FunFam" id="3.40.1380.20:FF:000001">
    <property type="entry name" value="Pyruvate kinase"/>
    <property type="match status" value="1"/>
</dbReference>
<dbReference type="GO" id="GO:0000287">
    <property type="term" value="F:magnesium ion binding"/>
    <property type="evidence" value="ECO:0007669"/>
    <property type="project" value="InterPro"/>
</dbReference>
<evidence type="ECO:0000313" key="21">
    <source>
        <dbReference type="EMBL" id="JAT32931.1"/>
    </source>
</evidence>
<feature type="domain" description="Pyruvate kinase C-terminal" evidence="20">
    <location>
        <begin position="463"/>
        <end position="579"/>
    </location>
</feature>
<dbReference type="PROSITE" id="PS50890">
    <property type="entry name" value="PUA"/>
    <property type="match status" value="1"/>
</dbReference>
<keyword evidence="10" id="KW-0067">ATP-binding</keyword>
<dbReference type="FunFam" id="3.20.20.60:FF:000025">
    <property type="entry name" value="Pyruvate kinase"/>
    <property type="match status" value="1"/>
</dbReference>
<protein>
    <recommendedName>
        <fullName evidence="17">Pyruvate kinase</fullName>
        <ecNumber evidence="17">2.7.1.40</ecNumber>
    </recommendedName>
</protein>
<name>A0A1B6MAH7_9HEMI</name>
<evidence type="ECO:0000256" key="14">
    <source>
        <dbReference type="ARBA" id="ARBA00023317"/>
    </source>
</evidence>
<proteinExistence type="inferred from homology"/>
<dbReference type="EC" id="2.7.1.40" evidence="17"/>
<dbReference type="CDD" id="cd00288">
    <property type="entry name" value="Pyruvate_Kinase"/>
    <property type="match status" value="1"/>
</dbReference>
<evidence type="ECO:0000256" key="16">
    <source>
        <dbReference type="ARBA" id="ARBA00058419"/>
    </source>
</evidence>
<dbReference type="SUPFAM" id="SSF52935">
    <property type="entry name" value="PK C-terminal domain-like"/>
    <property type="match status" value="1"/>
</dbReference>
<comment type="similarity">
    <text evidence="4 17">Belongs to the pyruvate kinase family.</text>
</comment>
<keyword evidence="9 17" id="KW-0418">Kinase</keyword>
<dbReference type="GO" id="GO:0030955">
    <property type="term" value="F:potassium ion binding"/>
    <property type="evidence" value="ECO:0007669"/>
    <property type="project" value="InterPro"/>
</dbReference>
<comment type="pathway">
    <text evidence="3 17">Carbohydrate degradation; glycolysis; pyruvate from D-glyceraldehyde 3-phosphate: step 5/5.</text>
</comment>
<comment type="function">
    <text evidence="16">Pyruvate kinase that catalyzes the conversion of phosphoenolpyruvate to pyruvate with the synthesis of ATP, and which plays a key role in glycolysis.</text>
</comment>
<dbReference type="Gene3D" id="3.40.1380.20">
    <property type="entry name" value="Pyruvate kinase, C-terminal domain"/>
    <property type="match status" value="1"/>
</dbReference>
<keyword evidence="14" id="KW-0670">Pyruvate</keyword>
<evidence type="ECO:0000256" key="9">
    <source>
        <dbReference type="ARBA" id="ARBA00022777"/>
    </source>
</evidence>
<evidence type="ECO:0000256" key="15">
    <source>
        <dbReference type="ARBA" id="ARBA00048967"/>
    </source>
</evidence>
<dbReference type="InterPro" id="IPR015795">
    <property type="entry name" value="Pyrv_Knase_C"/>
</dbReference>
<keyword evidence="11 17" id="KW-0460">Magnesium</keyword>
<evidence type="ECO:0000256" key="7">
    <source>
        <dbReference type="ARBA" id="ARBA00022723"/>
    </source>
</evidence>
<dbReference type="InterPro" id="IPR036918">
    <property type="entry name" value="Pyrv_Knase_C_sf"/>
</dbReference>
<evidence type="ECO:0000256" key="6">
    <source>
        <dbReference type="ARBA" id="ARBA00022679"/>
    </source>
</evidence>
<dbReference type="InterPro" id="IPR040442">
    <property type="entry name" value="Pyrv_kinase-like_dom_sf"/>
</dbReference>
<dbReference type="InterPro" id="IPR001697">
    <property type="entry name" value="Pyr_Knase"/>
</dbReference>
<dbReference type="GO" id="GO:0004743">
    <property type="term" value="F:pyruvate kinase activity"/>
    <property type="evidence" value="ECO:0007669"/>
    <property type="project" value="UniProtKB-EC"/>
</dbReference>
<dbReference type="EMBL" id="GEBQ01007046">
    <property type="protein sequence ID" value="JAT32931.1"/>
    <property type="molecule type" value="Transcribed_RNA"/>
</dbReference>
<evidence type="ECO:0000256" key="8">
    <source>
        <dbReference type="ARBA" id="ARBA00022741"/>
    </source>
</evidence>
<dbReference type="NCBIfam" id="TIGR01064">
    <property type="entry name" value="pyruv_kin"/>
    <property type="match status" value="1"/>
</dbReference>
<dbReference type="FunFam" id="2.40.33.10:FF:000001">
    <property type="entry name" value="Pyruvate kinase"/>
    <property type="match status" value="1"/>
</dbReference>
<comment type="cofactor">
    <cofactor evidence="1">
        <name>Mg(2+)</name>
        <dbReference type="ChEBI" id="CHEBI:18420"/>
    </cofactor>
</comment>
<evidence type="ECO:0000256" key="3">
    <source>
        <dbReference type="ARBA" id="ARBA00004997"/>
    </source>
</evidence>
<evidence type="ECO:0000256" key="5">
    <source>
        <dbReference type="ARBA" id="ARBA00011881"/>
    </source>
</evidence>
<sequence length="582" mass="63651">MSHCRNGLQDGSNPNPGNDSEMLGVRHTFKGLSEVKIPQKFLRLFSVAGAVVPKLKDYTMESSHMRNYVEESSVTTQLEHICGLDINSKSYFIRLSGIICTIGPASSDPSVLEEMIHKGMNLARLNFSHGSHEYHANTIKNVRLAVKRFSEKIGVTTPLGIALDTKGPEIRTGLLENGGSAEVELKKGDTVRLRTDKSFEEKGTGKDIFVDYVNITKVIKPGDRVFVDDGLISLVVNTIDSDKITCTVENGGMLGSKKGVNLPGVSIDLPAVTEKDKRDLKFGVEQGVDMIFASFIRDASAIKEIRNILGEKGKNIKIIAKIENHQGCLNLDEIIDAADGIMVARGDLGIEIPPEKVFLAQKTIIARCNLKGKPVICATQMLESMIKKPRPTRAEVSDVANAILDGADCVMLSGETAKGDYPLECVNVMANICREAEAAIWHKLLFEGLTSRIDKPLEIPNIVAIAAVEAANKGMAAAIIVATMTGRSAYLLSKYRPRCPIVAVTRDAQVARQFHLYRGIQPLIYEAPADPDWIKDIEDNVNFGLEFGKTFNFIRANDSVVIVTGWKQGSGNTNTMRVIKIE</sequence>
<dbReference type="GO" id="GO:0016301">
    <property type="term" value="F:kinase activity"/>
    <property type="evidence" value="ECO:0007669"/>
    <property type="project" value="UniProtKB-KW"/>
</dbReference>
<dbReference type="NCBIfam" id="NF004978">
    <property type="entry name" value="PRK06354.1"/>
    <property type="match status" value="1"/>
</dbReference>
<keyword evidence="12" id="KW-0630">Potassium</keyword>
<dbReference type="PRINTS" id="PR01050">
    <property type="entry name" value="PYRUVTKNASE"/>
</dbReference>
<keyword evidence="6 17" id="KW-0808">Transferase</keyword>